<dbReference type="GO" id="GO:0003677">
    <property type="term" value="F:DNA binding"/>
    <property type="evidence" value="ECO:0007669"/>
    <property type="project" value="InterPro"/>
</dbReference>
<dbReference type="AlphaFoldDB" id="G0L7H1"/>
<proteinExistence type="predicted"/>
<keyword evidence="5" id="KW-1185">Reference proteome</keyword>
<feature type="region of interest" description="Disordered" evidence="1">
    <location>
        <begin position="754"/>
        <end position="778"/>
    </location>
</feature>
<feature type="domain" description="Novel STAND NTPase 3" evidence="3">
    <location>
        <begin position="176"/>
        <end position="334"/>
    </location>
</feature>
<evidence type="ECO:0000259" key="2">
    <source>
        <dbReference type="Pfam" id="PF04471"/>
    </source>
</evidence>
<sequence length="778" mass="92293">MNNYDFSTLNDKEFEQISKDLLNAKFNLKLQSFRAGKDKGVDLRYSSEKNNNAVVVQAKHYSKSTYSNLKSVIKNKEFEKVENLKPDRYILITSMDLSAIQKDELKSLLNPYVKTSNDIIGQQELNDYLFEFPIIEKKYYKLWLSSTAIITEILNNAIESRTRYFLKRLKDKVKYYVVTDKLDLAYKILKEEKILLITGQPGIGKTSLAEMILFDRAKNNFKIHKVENISEAEDVISDDDNVKQIFYFDDFLGANYAEIINSHKTETQLTSFVDRIRNSPNKYLILTTRTVVLSLASDRYEKINHSSLNERQFELKLSDYNKYEKALILYNHFFHKQVDEKFYNVILEEKFYWDIIKHDNYTPRIIEFITDEYKIQNFTISEYKQFIVNNLSNPKEIWRFSYNNQISYLERCLLMTLFSFGNYVTERRLTKAFEQRLQYEIAEHNQIIDGNQFNKSVRLLLNGFISSTLYTSTDRNRRSYNFINPSLADFLIGQISESFSDRKAIIKNVIYLDQLNRFNPKKSIIPLDKELQSVIRDLITNDRFIIDKQEAIANKKENNFNSKILSILSTYCTEVNIDNVFLKHFKLLDYLENWDYFVFSEVLGSLLKIKDCPQSESYIKKNFNKIVDKLMLRADSDYESEQVIDLFDKYEQDYDEFSKSEDGQDTIVQMIENILETMKDELSDQIKDEVTELSKVEEIYEEIFGTREQLIDDLLPDSKKPFVLEVELDKKHWEDIIEENQIKESMRDFEAWEENEYRKENPDESNSNESERIDKLFE</sequence>
<dbReference type="Pfam" id="PF20720">
    <property type="entry name" value="nSTAND3"/>
    <property type="match status" value="1"/>
</dbReference>
<dbReference type="GO" id="GO:0009307">
    <property type="term" value="P:DNA restriction-modification system"/>
    <property type="evidence" value="ECO:0007669"/>
    <property type="project" value="InterPro"/>
</dbReference>
<dbReference type="GO" id="GO:0004519">
    <property type="term" value="F:endonuclease activity"/>
    <property type="evidence" value="ECO:0007669"/>
    <property type="project" value="InterPro"/>
</dbReference>
<dbReference type="OrthoDB" id="9806903at2"/>
<gene>
    <name evidence="4" type="ordered locus">zobellia_3285</name>
</gene>
<evidence type="ECO:0000313" key="4">
    <source>
        <dbReference type="EMBL" id="CAZ97423.1"/>
    </source>
</evidence>
<accession>G0L7H1</accession>
<dbReference type="Proteomes" id="UP000008898">
    <property type="component" value="Chromosome"/>
</dbReference>
<reference evidence="4 5" key="2">
    <citation type="journal article" date="2012" name="Environ. Microbiol.">
        <title>Characterization of the first alginolytic operons in a marine bacterium: from their emergence in marine Flavobacteriia to their independent transfers to marine Proteobacteria and human gut Bacteroides.</title>
        <authorList>
            <person name="Thomas F."/>
            <person name="Barbeyron T."/>
            <person name="Tonon T."/>
            <person name="Genicot S."/>
            <person name="Czjzek M."/>
            <person name="Michel G."/>
        </authorList>
    </citation>
    <scope>NUCLEOTIDE SEQUENCE [LARGE SCALE GENOMIC DNA]</scope>
    <source>
        <strain evidence="5">DSM 12802 / CCUG 47099 / CIP 106680 / NCIMB 13871 / Dsij</strain>
    </source>
</reference>
<organism evidence="4 5">
    <name type="scientific">Zobellia galactanivorans (strain DSM 12802 / CCUG 47099 / CIP 106680 / NCIMB 13871 / Dsij)</name>
    <dbReference type="NCBI Taxonomy" id="63186"/>
    <lineage>
        <taxon>Bacteria</taxon>
        <taxon>Pseudomonadati</taxon>
        <taxon>Bacteroidota</taxon>
        <taxon>Flavobacteriia</taxon>
        <taxon>Flavobacteriales</taxon>
        <taxon>Flavobacteriaceae</taxon>
        <taxon>Zobellia</taxon>
    </lineage>
</organism>
<dbReference type="EMBL" id="FP476056">
    <property type="protein sequence ID" value="CAZ97423.1"/>
    <property type="molecule type" value="Genomic_DNA"/>
</dbReference>
<dbReference type="InterPro" id="IPR027417">
    <property type="entry name" value="P-loop_NTPase"/>
</dbReference>
<protein>
    <submittedName>
        <fullName evidence="4">Uncharacterized protein</fullName>
    </submittedName>
</protein>
<feature type="domain" description="Restriction endonuclease type IV Mrr" evidence="2">
    <location>
        <begin position="8"/>
        <end position="65"/>
    </location>
</feature>
<evidence type="ECO:0000313" key="5">
    <source>
        <dbReference type="Proteomes" id="UP000008898"/>
    </source>
</evidence>
<evidence type="ECO:0000256" key="1">
    <source>
        <dbReference type="SAM" id="MobiDB-lite"/>
    </source>
</evidence>
<dbReference type="RefSeq" id="WP_013994616.1">
    <property type="nucleotide sequence ID" value="NC_015844.1"/>
</dbReference>
<feature type="compositionally biased region" description="Basic and acidic residues" evidence="1">
    <location>
        <begin position="769"/>
        <end position="778"/>
    </location>
</feature>
<dbReference type="KEGG" id="zga:ZOBELLIA_3285"/>
<dbReference type="Gene3D" id="3.40.50.300">
    <property type="entry name" value="P-loop containing nucleotide triphosphate hydrolases"/>
    <property type="match status" value="1"/>
</dbReference>
<dbReference type="InterPro" id="IPR049050">
    <property type="entry name" value="nSTAND3"/>
</dbReference>
<dbReference type="STRING" id="63186.ZOBELLIA_3285"/>
<name>G0L7H1_ZOBGA</name>
<dbReference type="HOGENOM" id="CLU_019601_1_0_10"/>
<evidence type="ECO:0000259" key="3">
    <source>
        <dbReference type="Pfam" id="PF20720"/>
    </source>
</evidence>
<dbReference type="PATRIC" id="fig|63186.3.peg.3208"/>
<dbReference type="Pfam" id="PF04471">
    <property type="entry name" value="Mrr_cat"/>
    <property type="match status" value="1"/>
</dbReference>
<dbReference type="InterPro" id="IPR007560">
    <property type="entry name" value="Restrct_endonuc_IV_Mrr"/>
</dbReference>
<dbReference type="SUPFAM" id="SSF52540">
    <property type="entry name" value="P-loop containing nucleoside triphosphate hydrolases"/>
    <property type="match status" value="1"/>
</dbReference>
<reference evidence="5" key="1">
    <citation type="submission" date="2009-07" db="EMBL/GenBank/DDBJ databases">
        <title>Complete genome sequence of Zobellia galactanivorans Dsij.</title>
        <authorList>
            <consortium name="Genoscope - CEA"/>
        </authorList>
    </citation>
    <scope>NUCLEOTIDE SEQUENCE [LARGE SCALE GENOMIC DNA]</scope>
    <source>
        <strain evidence="5">DSM 12802 / CCUG 47099 / CIP 106680 / NCIMB 13871 / Dsij</strain>
    </source>
</reference>